<keyword evidence="1" id="KW-0472">Membrane</keyword>
<evidence type="ECO:0000313" key="3">
    <source>
        <dbReference type="EMBL" id="OOP67513.1"/>
    </source>
</evidence>
<dbReference type="PANTHER" id="PTHR36435:SF6">
    <property type="entry name" value="ABORTIVE INFECTION PROTEIN"/>
    <property type="match status" value="1"/>
</dbReference>
<dbReference type="AlphaFoldDB" id="A0A8E2I9R0"/>
<name>A0A8E2I9R0_9BACI</name>
<keyword evidence="1" id="KW-1133">Transmembrane helix</keyword>
<dbReference type="GeneID" id="79870995"/>
<dbReference type="EMBL" id="MTLA01000190">
    <property type="protein sequence ID" value="OOP67513.1"/>
    <property type="molecule type" value="Genomic_DNA"/>
</dbReference>
<dbReference type="GO" id="GO:0006508">
    <property type="term" value="P:proteolysis"/>
    <property type="evidence" value="ECO:0007669"/>
    <property type="project" value="UniProtKB-KW"/>
</dbReference>
<dbReference type="GO" id="GO:0004175">
    <property type="term" value="F:endopeptidase activity"/>
    <property type="evidence" value="ECO:0007669"/>
    <property type="project" value="UniProtKB-ARBA"/>
</dbReference>
<comment type="caution">
    <text evidence="3">The sequence shown here is derived from an EMBL/GenBank/DDBJ whole genome shotgun (WGS) entry which is preliminary data.</text>
</comment>
<evidence type="ECO:0000313" key="4">
    <source>
        <dbReference type="Proteomes" id="UP000189761"/>
    </source>
</evidence>
<keyword evidence="3" id="KW-0378">Hydrolase</keyword>
<dbReference type="PANTHER" id="PTHR36435">
    <property type="entry name" value="SLR1288 PROTEIN"/>
    <property type="match status" value="1"/>
</dbReference>
<feature type="transmembrane region" description="Helical" evidence="1">
    <location>
        <begin position="126"/>
        <end position="148"/>
    </location>
</feature>
<dbReference type="InterPro" id="IPR003675">
    <property type="entry name" value="Rce1/LyrA-like_dom"/>
</dbReference>
<proteinExistence type="predicted"/>
<dbReference type="GO" id="GO:0080120">
    <property type="term" value="P:CAAX-box protein maturation"/>
    <property type="evidence" value="ECO:0007669"/>
    <property type="project" value="UniProtKB-ARBA"/>
</dbReference>
<protein>
    <submittedName>
        <fullName evidence="3">CAAX protease family protein</fullName>
    </submittedName>
</protein>
<feature type="transmembrane region" description="Helical" evidence="1">
    <location>
        <begin position="7"/>
        <end position="27"/>
    </location>
</feature>
<reference evidence="3 4" key="1">
    <citation type="submission" date="2017-01" db="EMBL/GenBank/DDBJ databases">
        <title>Draft genome sequence of Bacillus oleronius.</title>
        <authorList>
            <person name="Allam M."/>
        </authorList>
    </citation>
    <scope>NUCLEOTIDE SEQUENCE [LARGE SCALE GENOMIC DNA]</scope>
    <source>
        <strain evidence="3 4">DSM 9356</strain>
    </source>
</reference>
<feature type="transmembrane region" description="Helical" evidence="1">
    <location>
        <begin position="86"/>
        <end position="106"/>
    </location>
</feature>
<feature type="transmembrane region" description="Helical" evidence="1">
    <location>
        <begin position="47"/>
        <end position="65"/>
    </location>
</feature>
<feature type="domain" description="CAAX prenyl protease 2/Lysostaphin resistance protein A-like" evidence="2">
    <location>
        <begin position="129"/>
        <end position="215"/>
    </location>
</feature>
<dbReference type="Proteomes" id="UP000189761">
    <property type="component" value="Unassembled WGS sequence"/>
</dbReference>
<gene>
    <name evidence="3" type="ORF">BWZ43_15385</name>
</gene>
<evidence type="ECO:0000259" key="2">
    <source>
        <dbReference type="Pfam" id="PF02517"/>
    </source>
</evidence>
<keyword evidence="1" id="KW-0812">Transmembrane</keyword>
<dbReference type="Pfam" id="PF02517">
    <property type="entry name" value="Rce1-like"/>
    <property type="match status" value="1"/>
</dbReference>
<feature type="transmembrane region" description="Helical" evidence="1">
    <location>
        <begin position="160"/>
        <end position="177"/>
    </location>
</feature>
<dbReference type="InterPro" id="IPR052710">
    <property type="entry name" value="CAAX_protease"/>
</dbReference>
<keyword evidence="3" id="KW-0645">Protease</keyword>
<keyword evidence="4" id="KW-1185">Reference proteome</keyword>
<feature type="transmembrane region" description="Helical" evidence="1">
    <location>
        <begin position="183"/>
        <end position="200"/>
    </location>
</feature>
<dbReference type="RefSeq" id="WP_071975592.1">
    <property type="nucleotide sequence ID" value="NZ_BOQX01000018.1"/>
</dbReference>
<accession>A0A8E2I9R0</accession>
<organism evidence="3 4">
    <name type="scientific">Heyndrickxia oleronia</name>
    <dbReference type="NCBI Taxonomy" id="38875"/>
    <lineage>
        <taxon>Bacteria</taxon>
        <taxon>Bacillati</taxon>
        <taxon>Bacillota</taxon>
        <taxon>Bacilli</taxon>
        <taxon>Bacillales</taxon>
        <taxon>Bacillaceae</taxon>
        <taxon>Heyndrickxia</taxon>
    </lineage>
</organism>
<evidence type="ECO:0000256" key="1">
    <source>
        <dbReference type="SAM" id="Phobius"/>
    </source>
</evidence>
<sequence>MKKEYAFILIAYIVMQLSGYIGNPIVYEIGVNGFHASKAYMIKMAPIIWMVFSFLACLLVVLLLLRKSERKERSERKDQLSAGKSILWAVGGIFLAFFAQAIASIVEQLIGIKVGSENTQRIVTIIENFPIVVLVSSIIGPILEEIVFRKVIFGSLHKRLSFFLSALISSIIFGLAHMEMTHLLLYTAMGFTFAFLYKMTNRIIVPITAHVMMNTLVVIAQIANREEIQKLIENQSFIGGFFT</sequence>